<dbReference type="InterPro" id="IPR046798">
    <property type="entry name" value="2OG-FeII_Oxy_6"/>
</dbReference>
<dbReference type="EMBL" id="GL883099">
    <property type="protein sequence ID" value="EGG08990.1"/>
    <property type="molecule type" value="Genomic_DNA"/>
</dbReference>
<reference evidence="4" key="1">
    <citation type="journal article" date="2011" name="Proc. Natl. Acad. Sci. U.S.A.">
        <title>Obligate biotrophy features unraveled by the genomic analysis of rust fungi.</title>
        <authorList>
            <person name="Duplessis S."/>
            <person name="Cuomo C.A."/>
            <person name="Lin Y.-C."/>
            <person name="Aerts A."/>
            <person name="Tisserant E."/>
            <person name="Veneault-Fourrey C."/>
            <person name="Joly D.L."/>
            <person name="Hacquard S."/>
            <person name="Amselem J."/>
            <person name="Cantarel B.L."/>
            <person name="Chiu R."/>
            <person name="Coutinho P.M."/>
            <person name="Feau N."/>
            <person name="Field M."/>
            <person name="Frey P."/>
            <person name="Gelhaye E."/>
            <person name="Goldberg J."/>
            <person name="Grabherr M.G."/>
            <person name="Kodira C.D."/>
            <person name="Kohler A."/>
            <person name="Kuees U."/>
            <person name="Lindquist E.A."/>
            <person name="Lucas S.M."/>
            <person name="Mago R."/>
            <person name="Mauceli E."/>
            <person name="Morin E."/>
            <person name="Murat C."/>
            <person name="Pangilinan J.L."/>
            <person name="Park R."/>
            <person name="Pearson M."/>
            <person name="Quesneville H."/>
            <person name="Rouhier N."/>
            <person name="Sakthikumar S."/>
            <person name="Salamov A.A."/>
            <person name="Schmutz J."/>
            <person name="Selles B."/>
            <person name="Shapiro H."/>
            <person name="Tanguay P."/>
            <person name="Tuskan G.A."/>
            <person name="Henrissat B."/>
            <person name="Van de Peer Y."/>
            <person name="Rouze P."/>
            <person name="Ellis J.G."/>
            <person name="Dodds P.N."/>
            <person name="Schein J.E."/>
            <person name="Zhong S."/>
            <person name="Hamelin R.C."/>
            <person name="Grigoriev I.V."/>
            <person name="Szabo L.J."/>
            <person name="Martin F."/>
        </authorList>
    </citation>
    <scope>NUCLEOTIDE SEQUENCE [LARGE SCALE GENOMIC DNA]</scope>
    <source>
        <strain evidence="4">98AG31 / pathotype 3-4-7</strain>
    </source>
</reference>
<feature type="region of interest" description="Disordered" evidence="1">
    <location>
        <begin position="135"/>
        <end position="168"/>
    </location>
</feature>
<evidence type="ECO:0000313" key="3">
    <source>
        <dbReference type="EMBL" id="EGG08990.1"/>
    </source>
</evidence>
<dbReference type="OrthoDB" id="2505591at2759"/>
<dbReference type="AlphaFoldDB" id="F4RF63"/>
<feature type="compositionally biased region" description="Polar residues" evidence="1">
    <location>
        <begin position="156"/>
        <end position="168"/>
    </location>
</feature>
<dbReference type="KEGG" id="mlr:MELLADRAFT_84286"/>
<dbReference type="HOGENOM" id="CLU_026867_1_0_1"/>
<evidence type="ECO:0000259" key="2">
    <source>
        <dbReference type="Pfam" id="PF20515"/>
    </source>
</evidence>
<feature type="region of interest" description="Disordered" evidence="1">
    <location>
        <begin position="289"/>
        <end position="324"/>
    </location>
</feature>
<dbReference type="Proteomes" id="UP000001072">
    <property type="component" value="Unassembled WGS sequence"/>
</dbReference>
<gene>
    <name evidence="3" type="ORF">MELLADRAFT_84286</name>
</gene>
<sequence length="508" mass="56497">MTISSGMPNNWPKHKHAKHPDRSPAGQAGNVPLPGVTYLSDLLKVIDGRRQTGHTDEDLPPPFTVPKSYSHIPHEYLAPDGFPRPKFWLHLACEHAILGVGNISGKGGVKQQAMDFYREQGVEGVPAAKPIVRKASGKETTRHAARARKFNDARQTDQSQNSSNRLLSTYDKQVTRYDNPILPFENHQRTMDIIFNTYTIITHGRGQYVDRHSNKLVFTFAFEDLEAMDPRARQDHQNDVDTIMMSTKLFKGLPTPNAQFSLERIRALSTLYQPSGFLTKCGNPIAPLSPYQSRESSPLTPLPASSPECSPLTSLPPSDAEDDGMVSTVEVKSGVTTNGALIHGRMHCFGQTFLNRLPGFGAQIGSRFSDFCDVGFLIARQQLNDLRAPSMTSILKFQPLGPHDFAANFAFTLGNFYNKPHTDNDKGKVYCLWYPVDSISGKIITESEGFVIIGGWLIFPEYQVAINFGGKSAVQIAWSVEKDRAVRMSGTLAWAAPLRLLTQWRARR</sequence>
<dbReference type="InParanoid" id="F4RF63"/>
<protein>
    <recommendedName>
        <fullName evidence="2">Tet-like 2OG-Fe(II) oxygenase domain-containing protein</fullName>
    </recommendedName>
</protein>
<feature type="region of interest" description="Disordered" evidence="1">
    <location>
        <begin position="1"/>
        <end position="31"/>
    </location>
</feature>
<accession>F4RF63</accession>
<dbReference type="VEuPathDB" id="FungiDB:MELLADRAFT_84286"/>
<keyword evidence="4" id="KW-1185">Reference proteome</keyword>
<name>F4RF63_MELLP</name>
<dbReference type="Pfam" id="PF20515">
    <property type="entry name" value="2OG-FeII_Oxy_6"/>
    <property type="match status" value="1"/>
</dbReference>
<feature type="compositionally biased region" description="Low complexity" evidence="1">
    <location>
        <begin position="296"/>
        <end position="307"/>
    </location>
</feature>
<evidence type="ECO:0000313" key="4">
    <source>
        <dbReference type="Proteomes" id="UP000001072"/>
    </source>
</evidence>
<dbReference type="GeneID" id="18933427"/>
<evidence type="ECO:0000256" key="1">
    <source>
        <dbReference type="SAM" id="MobiDB-lite"/>
    </source>
</evidence>
<proteinExistence type="predicted"/>
<dbReference type="RefSeq" id="XP_007407964.1">
    <property type="nucleotide sequence ID" value="XM_007407902.1"/>
</dbReference>
<organism evidence="4">
    <name type="scientific">Melampsora larici-populina (strain 98AG31 / pathotype 3-4-7)</name>
    <name type="common">Poplar leaf rust fungus</name>
    <dbReference type="NCBI Taxonomy" id="747676"/>
    <lineage>
        <taxon>Eukaryota</taxon>
        <taxon>Fungi</taxon>
        <taxon>Dikarya</taxon>
        <taxon>Basidiomycota</taxon>
        <taxon>Pucciniomycotina</taxon>
        <taxon>Pucciniomycetes</taxon>
        <taxon>Pucciniales</taxon>
        <taxon>Melampsoraceae</taxon>
        <taxon>Melampsora</taxon>
    </lineage>
</organism>
<feature type="domain" description="Tet-like 2OG-Fe(II) oxygenase" evidence="2">
    <location>
        <begin position="353"/>
        <end position="483"/>
    </location>
</feature>